<dbReference type="Gene3D" id="1.20.5.190">
    <property type="match status" value="1"/>
</dbReference>
<dbReference type="SMART" id="SM00015">
    <property type="entry name" value="IQ"/>
    <property type="match status" value="2"/>
</dbReference>
<dbReference type="Proteomes" id="UP000187209">
    <property type="component" value="Unassembled WGS sequence"/>
</dbReference>
<proteinExistence type="predicted"/>
<keyword evidence="2" id="KW-1185">Reference proteome</keyword>
<dbReference type="InterPro" id="IPR000048">
    <property type="entry name" value="IQ_motif_EF-hand-BS"/>
</dbReference>
<sequence>MNSYYLTQTKFQNDSMQVRNASIQENPFQNHLRNTFKPFPVIPDLNIKKKEELHEIILKSKREKVIKKQKKHKDMKKQFKTVNKELIKALIKIRELDALEILMQKSALIIQRIYRGYRARKALEHQMLEAKRETTKVRITTMDADHNHLMYDVGKMPEISAIVIQKAYRRYKKRSYFLRLLETYNLLEAQKKEMNYDRIREKLRVFYAICLIRERNFEKFKRIKLKLIKEKLAFLTIKKIFKSLDLKFIIMLEKIKKYKRRLRAAQKRRKRRETLGSEDLQNIEGLTENQSSLSINSEEDFETTTSDREAEERARLLKKLEEERKLKIFYGKISYNFREIKIPKILTTLHQKELFFLTTETPPLLPTPSPIRKVQKVKDLEPKRRRYNLDGPSYMRATISSNMSKWDVKPDFPNDFISNSPQIQPRNPSTLFLPTKAYLSKVRERRALSIDSGDIQYIDHQPSSPDVITVTIQEKKDMKNSIVYRKQKGKMFNKPKENHVFESTLPEISTRYQHLTVNVKPRTEIMKGLSKSRKTQD</sequence>
<evidence type="ECO:0000313" key="1">
    <source>
        <dbReference type="EMBL" id="OMJ68733.1"/>
    </source>
</evidence>
<organism evidence="1 2">
    <name type="scientific">Stentor coeruleus</name>
    <dbReference type="NCBI Taxonomy" id="5963"/>
    <lineage>
        <taxon>Eukaryota</taxon>
        <taxon>Sar</taxon>
        <taxon>Alveolata</taxon>
        <taxon>Ciliophora</taxon>
        <taxon>Postciliodesmatophora</taxon>
        <taxon>Heterotrichea</taxon>
        <taxon>Heterotrichida</taxon>
        <taxon>Stentoridae</taxon>
        <taxon>Stentor</taxon>
    </lineage>
</organism>
<accession>A0A1R2AW22</accession>
<dbReference type="EMBL" id="MPUH01001288">
    <property type="protein sequence ID" value="OMJ68733.1"/>
    <property type="molecule type" value="Genomic_DNA"/>
</dbReference>
<evidence type="ECO:0000313" key="2">
    <source>
        <dbReference type="Proteomes" id="UP000187209"/>
    </source>
</evidence>
<name>A0A1R2AW22_9CILI</name>
<dbReference type="AlphaFoldDB" id="A0A1R2AW22"/>
<protein>
    <submittedName>
        <fullName evidence="1">Uncharacterized protein</fullName>
    </submittedName>
</protein>
<comment type="caution">
    <text evidence="1">The sequence shown here is derived from an EMBL/GenBank/DDBJ whole genome shotgun (WGS) entry which is preliminary data.</text>
</comment>
<dbReference type="SUPFAM" id="SSF52540">
    <property type="entry name" value="P-loop containing nucleoside triphosphate hydrolases"/>
    <property type="match status" value="1"/>
</dbReference>
<dbReference type="Pfam" id="PF00612">
    <property type="entry name" value="IQ"/>
    <property type="match status" value="2"/>
</dbReference>
<reference evidence="1 2" key="1">
    <citation type="submission" date="2016-11" db="EMBL/GenBank/DDBJ databases">
        <title>The macronuclear genome of Stentor coeruleus: a giant cell with tiny introns.</title>
        <authorList>
            <person name="Slabodnick M."/>
            <person name="Ruby J.G."/>
            <person name="Reiff S.B."/>
            <person name="Swart E.C."/>
            <person name="Gosai S."/>
            <person name="Prabakaran S."/>
            <person name="Witkowska E."/>
            <person name="Larue G.E."/>
            <person name="Fisher S."/>
            <person name="Freeman R.M."/>
            <person name="Gunawardena J."/>
            <person name="Chu W."/>
            <person name="Stover N.A."/>
            <person name="Gregory B.D."/>
            <person name="Nowacki M."/>
            <person name="Derisi J."/>
            <person name="Roy S.W."/>
            <person name="Marshall W.F."/>
            <person name="Sood P."/>
        </authorList>
    </citation>
    <scope>NUCLEOTIDE SEQUENCE [LARGE SCALE GENOMIC DNA]</scope>
    <source>
        <strain evidence="1">WM001</strain>
    </source>
</reference>
<gene>
    <name evidence="1" type="ORF">SteCoe_33729</name>
</gene>
<dbReference type="PROSITE" id="PS50096">
    <property type="entry name" value="IQ"/>
    <property type="match status" value="1"/>
</dbReference>
<dbReference type="InterPro" id="IPR027417">
    <property type="entry name" value="P-loop_NTPase"/>
</dbReference>